<evidence type="ECO:0000313" key="5">
    <source>
        <dbReference type="EMBL" id="QDZ09519.1"/>
    </source>
</evidence>
<dbReference type="InterPro" id="IPR005000">
    <property type="entry name" value="Aldolase/citrate-lyase_domain"/>
</dbReference>
<dbReference type="RefSeq" id="WP_146288330.1">
    <property type="nucleotide sequence ID" value="NZ_CP042304.1"/>
</dbReference>
<dbReference type="PANTHER" id="PTHR30502">
    <property type="entry name" value="2-KETO-3-DEOXY-L-RHAMNONATE ALDOLASE"/>
    <property type="match status" value="1"/>
</dbReference>
<dbReference type="Proteomes" id="UP000315364">
    <property type="component" value="Chromosome"/>
</dbReference>
<dbReference type="SUPFAM" id="SSF51621">
    <property type="entry name" value="Phosphoenolpyruvate/pyruvate domain"/>
    <property type="match status" value="1"/>
</dbReference>
<protein>
    <submittedName>
        <fullName evidence="5">Aldolase</fullName>
    </submittedName>
</protein>
<dbReference type="GO" id="GO:0005737">
    <property type="term" value="C:cytoplasm"/>
    <property type="evidence" value="ECO:0007669"/>
    <property type="project" value="TreeGrafter"/>
</dbReference>
<comment type="similarity">
    <text evidence="1">Belongs to the HpcH/HpaI aldolase family.</text>
</comment>
<dbReference type="InterPro" id="IPR015813">
    <property type="entry name" value="Pyrv/PenolPyrv_kinase-like_dom"/>
</dbReference>
<keyword evidence="2" id="KW-0479">Metal-binding</keyword>
<keyword evidence="3" id="KW-0456">Lyase</keyword>
<keyword evidence="6" id="KW-1185">Reference proteome</keyword>
<name>A0A5B8LNH0_9HYPH</name>
<dbReference type="AlphaFoldDB" id="A0A5B8LNH0"/>
<evidence type="ECO:0000259" key="4">
    <source>
        <dbReference type="Pfam" id="PF03328"/>
    </source>
</evidence>
<evidence type="ECO:0000256" key="2">
    <source>
        <dbReference type="ARBA" id="ARBA00022723"/>
    </source>
</evidence>
<evidence type="ECO:0000256" key="3">
    <source>
        <dbReference type="ARBA" id="ARBA00023239"/>
    </source>
</evidence>
<accession>A0A5B8LNH0</accession>
<feature type="domain" description="HpcH/HpaI aldolase/citrate lyase" evidence="4">
    <location>
        <begin position="23"/>
        <end position="243"/>
    </location>
</feature>
<dbReference type="GO" id="GO:0046872">
    <property type="term" value="F:metal ion binding"/>
    <property type="evidence" value="ECO:0007669"/>
    <property type="project" value="UniProtKB-KW"/>
</dbReference>
<dbReference type="EMBL" id="CP042304">
    <property type="protein sequence ID" value="QDZ09519.1"/>
    <property type="molecule type" value="Genomic_DNA"/>
</dbReference>
<evidence type="ECO:0000313" key="6">
    <source>
        <dbReference type="Proteomes" id="UP000315364"/>
    </source>
</evidence>
<dbReference type="OrthoDB" id="9802624at2"/>
<dbReference type="InterPro" id="IPR050251">
    <property type="entry name" value="HpcH-HpaI_aldolase"/>
</dbReference>
<dbReference type="Pfam" id="PF03328">
    <property type="entry name" value="HpcH_HpaI"/>
    <property type="match status" value="1"/>
</dbReference>
<dbReference type="Gene3D" id="3.20.20.60">
    <property type="entry name" value="Phosphoenolpyruvate-binding domains"/>
    <property type="match status" value="1"/>
</dbReference>
<evidence type="ECO:0000256" key="1">
    <source>
        <dbReference type="ARBA" id="ARBA00005568"/>
    </source>
</evidence>
<dbReference type="KEGG" id="dea:FPZ08_01415"/>
<reference evidence="5 6" key="1">
    <citation type="submission" date="2019-07" db="EMBL/GenBank/DDBJ databases">
        <title>Full genome sequence of Devosia sp. Gsoil 520.</title>
        <authorList>
            <person name="Im W.-T."/>
        </authorList>
    </citation>
    <scope>NUCLEOTIDE SEQUENCE [LARGE SCALE GENOMIC DNA]</scope>
    <source>
        <strain evidence="5 6">Gsoil 520</strain>
    </source>
</reference>
<sequence length="266" mass="27417">MPPTTASFRQFAARLRAGAHLAGTFVKTPTSHAIEILGQTGFDFVVIDMEHAAIGLAALDQMLLAARGADIAGVVRVAEAAPSAIQTALDTGASGVLVPHICSRERAEAIVAAARYKGGRRGFANTTRAGAYGAVGYEAHKAAQDQETACIAMIEDVEALDVLDDILSVAGLDAIFIGRGDLTAALGGETINDPRTTAVVRSIMVAAIRHGVPAITICSDGEDARTMAALGATAFMMGSDQGFMAKSARAALATLAELEGRDKDAH</sequence>
<dbReference type="InterPro" id="IPR040442">
    <property type="entry name" value="Pyrv_kinase-like_dom_sf"/>
</dbReference>
<dbReference type="GO" id="GO:0016832">
    <property type="term" value="F:aldehyde-lyase activity"/>
    <property type="evidence" value="ECO:0007669"/>
    <property type="project" value="TreeGrafter"/>
</dbReference>
<proteinExistence type="inferred from homology"/>
<organism evidence="5 6">
    <name type="scientific">Devosia ginsengisoli</name>
    <dbReference type="NCBI Taxonomy" id="400770"/>
    <lineage>
        <taxon>Bacteria</taxon>
        <taxon>Pseudomonadati</taxon>
        <taxon>Pseudomonadota</taxon>
        <taxon>Alphaproteobacteria</taxon>
        <taxon>Hyphomicrobiales</taxon>
        <taxon>Devosiaceae</taxon>
        <taxon>Devosia</taxon>
    </lineage>
</organism>
<gene>
    <name evidence="5" type="ORF">FPZ08_01415</name>
</gene>
<dbReference type="PANTHER" id="PTHR30502:SF0">
    <property type="entry name" value="PHOSPHOENOLPYRUVATE CARBOXYLASE FAMILY PROTEIN"/>
    <property type="match status" value="1"/>
</dbReference>